<keyword evidence="3" id="KW-1185">Reference proteome</keyword>
<dbReference type="HOGENOM" id="CLU_019722_4_2_7"/>
<organism evidence="2 3">
    <name type="scientific">Candidatus Entotheonella gemina</name>
    <dbReference type="NCBI Taxonomy" id="1429439"/>
    <lineage>
        <taxon>Bacteria</taxon>
        <taxon>Pseudomonadati</taxon>
        <taxon>Nitrospinota/Tectimicrobiota group</taxon>
        <taxon>Candidatus Tectimicrobiota</taxon>
        <taxon>Candidatus Entotheonellia</taxon>
        <taxon>Candidatus Entotheonellales</taxon>
        <taxon>Candidatus Entotheonellaceae</taxon>
        <taxon>Candidatus Entotheonella</taxon>
    </lineage>
</organism>
<gene>
    <name evidence="2" type="ORF">ETSY2_28460</name>
</gene>
<dbReference type="AlphaFoldDB" id="W4M2T0"/>
<dbReference type="Proteomes" id="UP000019140">
    <property type="component" value="Unassembled WGS sequence"/>
</dbReference>
<proteinExistence type="predicted"/>
<dbReference type="Pfam" id="PF01593">
    <property type="entry name" value="Amino_oxidase"/>
    <property type="match status" value="1"/>
</dbReference>
<evidence type="ECO:0000259" key="1">
    <source>
        <dbReference type="Pfam" id="PF01593"/>
    </source>
</evidence>
<dbReference type="PANTHER" id="PTHR46313:SF3">
    <property type="entry name" value="PROLYCOPENE ISOMERASE, CHLOROPLASTIC"/>
    <property type="match status" value="1"/>
</dbReference>
<dbReference type="SUPFAM" id="SSF51905">
    <property type="entry name" value="FAD/NAD(P)-binding domain"/>
    <property type="match status" value="1"/>
</dbReference>
<dbReference type="GO" id="GO:0016116">
    <property type="term" value="P:carotenoid metabolic process"/>
    <property type="evidence" value="ECO:0007669"/>
    <property type="project" value="InterPro"/>
</dbReference>
<dbReference type="Gene3D" id="3.50.50.60">
    <property type="entry name" value="FAD/NAD(P)-binding domain"/>
    <property type="match status" value="2"/>
</dbReference>
<dbReference type="GO" id="GO:0016491">
    <property type="term" value="F:oxidoreductase activity"/>
    <property type="evidence" value="ECO:0007669"/>
    <property type="project" value="InterPro"/>
</dbReference>
<feature type="non-terminal residue" evidence="2">
    <location>
        <position position="452"/>
    </location>
</feature>
<dbReference type="PANTHER" id="PTHR46313">
    <property type="match status" value="1"/>
</dbReference>
<accession>W4M2T0</accession>
<dbReference type="InterPro" id="IPR002937">
    <property type="entry name" value="Amino_oxidase"/>
</dbReference>
<evidence type="ECO:0000313" key="3">
    <source>
        <dbReference type="Proteomes" id="UP000019140"/>
    </source>
</evidence>
<dbReference type="InterPro" id="IPR045892">
    <property type="entry name" value="CrtISO-like"/>
</dbReference>
<feature type="domain" description="Amine oxidase" evidence="1">
    <location>
        <begin position="2"/>
        <end position="299"/>
    </location>
</feature>
<protein>
    <recommendedName>
        <fullName evidence="1">Amine oxidase domain-containing protein</fullName>
    </recommendedName>
</protein>
<sequence>MAKHGVDVTVLEAHIYPGGCAGTFYHQGYRFDAGATLAGGFYTGGPMDLVAQAVGINAWPVRAANPAMVVHLPDGTAITRWADDRRWGERHRVFGQQAESFWHWQEQTANALWDLALRHPAWPPQTLAEGLQLARHGLSWLRADWRHRLRPHLLAEMFQPLAARLKPTHSNPNLKLLVDAQLLIAAQTTSAYANALYGASALDLPRRGVVHFAHGMGTIAETLVQAVRQHGGQVHYRQAVSRIRLEHQRPVAVETQRRQQTESFPADIVIANLPPWNIAPLLGDALPRSLQRLPHQPKDGWGAFMVYAGLNQTAVPEGFPLHHQVIVQEPLAEGNSLFLSLSPAWDDHRAPAGQRAMTLSTHTELTPWWQLFEHDRAAYEARKTMYVDRMLTAAERVIPKLRDAATLILPGTPVTFRRFTRRAWGWVGGFPQTHLFRAWGPKLGPGAFVDSY</sequence>
<evidence type="ECO:0000313" key="2">
    <source>
        <dbReference type="EMBL" id="ETX04500.1"/>
    </source>
</evidence>
<name>W4M2T0_9BACT</name>
<dbReference type="EMBL" id="AZHX01001206">
    <property type="protein sequence ID" value="ETX04500.1"/>
    <property type="molecule type" value="Genomic_DNA"/>
</dbReference>
<dbReference type="InterPro" id="IPR036188">
    <property type="entry name" value="FAD/NAD-bd_sf"/>
</dbReference>
<reference evidence="2 3" key="1">
    <citation type="journal article" date="2014" name="Nature">
        <title>An environmental bacterial taxon with a large and distinct metabolic repertoire.</title>
        <authorList>
            <person name="Wilson M.C."/>
            <person name="Mori T."/>
            <person name="Ruckert C."/>
            <person name="Uria A.R."/>
            <person name="Helf M.J."/>
            <person name="Takada K."/>
            <person name="Gernert C."/>
            <person name="Steffens U.A."/>
            <person name="Heycke N."/>
            <person name="Schmitt S."/>
            <person name="Rinke C."/>
            <person name="Helfrich E.J."/>
            <person name="Brachmann A.O."/>
            <person name="Gurgui C."/>
            <person name="Wakimoto T."/>
            <person name="Kracht M."/>
            <person name="Crusemann M."/>
            <person name="Hentschel U."/>
            <person name="Abe I."/>
            <person name="Matsunaga S."/>
            <person name="Kalinowski J."/>
            <person name="Takeyama H."/>
            <person name="Piel J."/>
        </authorList>
    </citation>
    <scope>NUCLEOTIDE SEQUENCE [LARGE SCALE GENOMIC DNA]</scope>
    <source>
        <strain evidence="3">TSY2</strain>
    </source>
</reference>
<comment type="caution">
    <text evidence="2">The sequence shown here is derived from an EMBL/GenBank/DDBJ whole genome shotgun (WGS) entry which is preliminary data.</text>
</comment>